<keyword evidence="1" id="KW-0233">DNA recombination</keyword>
<evidence type="ECO:0000313" key="3">
    <source>
        <dbReference type="Proteomes" id="UP000220106"/>
    </source>
</evidence>
<sequence>MLKMSRVHINSFPFGKGEHTITPQAYRQINKSTDGVEHVGNHTLRKTFSYWFYKATKDIAILQKILHQSHPSVAFHYIGILKKKLTTY</sequence>
<dbReference type="InterPro" id="IPR011010">
    <property type="entry name" value="DNA_brk_join_enz"/>
</dbReference>
<protein>
    <recommendedName>
        <fullName evidence="4">Tyr recombinase domain-containing protein</fullName>
    </recommendedName>
</protein>
<proteinExistence type="predicted"/>
<evidence type="ECO:0000256" key="1">
    <source>
        <dbReference type="ARBA" id="ARBA00023172"/>
    </source>
</evidence>
<evidence type="ECO:0000313" key="2">
    <source>
        <dbReference type="EMBL" id="PEJ38238.1"/>
    </source>
</evidence>
<gene>
    <name evidence="2" type="ORF">CN689_00340</name>
</gene>
<dbReference type="GO" id="GO:0015074">
    <property type="term" value="P:DNA integration"/>
    <property type="evidence" value="ECO:0007669"/>
    <property type="project" value="InterPro"/>
</dbReference>
<accession>A0AAX0SAT9</accession>
<dbReference type="EMBL" id="NUEQ01000002">
    <property type="protein sequence ID" value="PEJ38238.1"/>
    <property type="molecule type" value="Genomic_DNA"/>
</dbReference>
<dbReference type="InterPro" id="IPR013762">
    <property type="entry name" value="Integrase-like_cat_sf"/>
</dbReference>
<dbReference type="SUPFAM" id="SSF56349">
    <property type="entry name" value="DNA breaking-rejoining enzymes"/>
    <property type="match status" value="1"/>
</dbReference>
<reference evidence="2 3" key="1">
    <citation type="submission" date="2017-09" db="EMBL/GenBank/DDBJ databases">
        <title>Large-scale bioinformatics analysis of Bacillus genomes uncovers conserved roles of natural products in bacterial physiology.</title>
        <authorList>
            <consortium name="Agbiome Team Llc"/>
            <person name="Bleich R.M."/>
            <person name="Kirk G.J."/>
            <person name="Santa Maria K.C."/>
            <person name="Allen S.E."/>
            <person name="Farag S."/>
            <person name="Shank E.A."/>
            <person name="Bowers A."/>
        </authorList>
    </citation>
    <scope>NUCLEOTIDE SEQUENCE [LARGE SCALE GENOMIC DNA]</scope>
    <source>
        <strain evidence="2 3">AFS003229</strain>
    </source>
</reference>
<name>A0AAX0SAT9_9BACI</name>
<dbReference type="Proteomes" id="UP000220106">
    <property type="component" value="Unassembled WGS sequence"/>
</dbReference>
<comment type="caution">
    <text evidence="2">The sequence shown here is derived from an EMBL/GenBank/DDBJ whole genome shotgun (WGS) entry which is preliminary data.</text>
</comment>
<dbReference type="GO" id="GO:0003677">
    <property type="term" value="F:DNA binding"/>
    <property type="evidence" value="ECO:0007669"/>
    <property type="project" value="InterPro"/>
</dbReference>
<dbReference type="Gene3D" id="1.10.443.10">
    <property type="entry name" value="Intergrase catalytic core"/>
    <property type="match status" value="1"/>
</dbReference>
<evidence type="ECO:0008006" key="4">
    <source>
        <dbReference type="Google" id="ProtNLM"/>
    </source>
</evidence>
<dbReference type="GO" id="GO:0006310">
    <property type="term" value="P:DNA recombination"/>
    <property type="evidence" value="ECO:0007669"/>
    <property type="project" value="UniProtKB-KW"/>
</dbReference>
<organism evidence="2 3">
    <name type="scientific">Peribacillus butanolivorans</name>
    <dbReference type="NCBI Taxonomy" id="421767"/>
    <lineage>
        <taxon>Bacteria</taxon>
        <taxon>Bacillati</taxon>
        <taxon>Bacillota</taxon>
        <taxon>Bacilli</taxon>
        <taxon>Bacillales</taxon>
        <taxon>Bacillaceae</taxon>
        <taxon>Peribacillus</taxon>
    </lineage>
</organism>
<dbReference type="AlphaFoldDB" id="A0AAX0SAT9"/>